<name>A0AAW1N331_POPJA</name>
<protein>
    <submittedName>
        <fullName evidence="1">Uncharacterized protein</fullName>
    </submittedName>
</protein>
<reference evidence="1 2" key="1">
    <citation type="journal article" date="2024" name="BMC Genomics">
        <title>De novo assembly and annotation of Popillia japonica's genome with initial clues to its potential as an invasive pest.</title>
        <authorList>
            <person name="Cucini C."/>
            <person name="Boschi S."/>
            <person name="Funari R."/>
            <person name="Cardaioli E."/>
            <person name="Iannotti N."/>
            <person name="Marturano G."/>
            <person name="Paoli F."/>
            <person name="Bruttini M."/>
            <person name="Carapelli A."/>
            <person name="Frati F."/>
            <person name="Nardi F."/>
        </authorList>
    </citation>
    <scope>NUCLEOTIDE SEQUENCE [LARGE SCALE GENOMIC DNA]</scope>
    <source>
        <strain evidence="1">DMR45628</strain>
    </source>
</reference>
<evidence type="ECO:0000313" key="1">
    <source>
        <dbReference type="EMBL" id="KAK9753700.1"/>
    </source>
</evidence>
<accession>A0AAW1N331</accession>
<comment type="caution">
    <text evidence="1">The sequence shown here is derived from an EMBL/GenBank/DDBJ whole genome shotgun (WGS) entry which is preliminary data.</text>
</comment>
<keyword evidence="2" id="KW-1185">Reference proteome</keyword>
<sequence length="163" mass="18956">MGDFNIDVRSNSIYKDALLNMMKCLGLFQKVSEYTRITKDSNTTIDLVFTNREDTRITKDSNTTIDLVFTNREDVKVSVLRSPKISDHDLIEIVANTKTNKYVPKTITFRNKSNLKNVNFEYILQDRYWPDGENVNVTLSNFYKNVTEVMIAIGRMARMLMLH</sequence>
<organism evidence="1 2">
    <name type="scientific">Popillia japonica</name>
    <name type="common">Japanese beetle</name>
    <dbReference type="NCBI Taxonomy" id="7064"/>
    <lineage>
        <taxon>Eukaryota</taxon>
        <taxon>Metazoa</taxon>
        <taxon>Ecdysozoa</taxon>
        <taxon>Arthropoda</taxon>
        <taxon>Hexapoda</taxon>
        <taxon>Insecta</taxon>
        <taxon>Pterygota</taxon>
        <taxon>Neoptera</taxon>
        <taxon>Endopterygota</taxon>
        <taxon>Coleoptera</taxon>
        <taxon>Polyphaga</taxon>
        <taxon>Scarabaeiformia</taxon>
        <taxon>Scarabaeidae</taxon>
        <taxon>Rutelinae</taxon>
        <taxon>Popillia</taxon>
    </lineage>
</organism>
<dbReference type="SUPFAM" id="SSF56219">
    <property type="entry name" value="DNase I-like"/>
    <property type="match status" value="1"/>
</dbReference>
<dbReference type="AlphaFoldDB" id="A0AAW1N331"/>
<gene>
    <name evidence="1" type="ORF">QE152_g1868</name>
</gene>
<evidence type="ECO:0000313" key="2">
    <source>
        <dbReference type="Proteomes" id="UP001458880"/>
    </source>
</evidence>
<dbReference type="Proteomes" id="UP001458880">
    <property type="component" value="Unassembled WGS sequence"/>
</dbReference>
<dbReference type="EMBL" id="JASPKY010000011">
    <property type="protein sequence ID" value="KAK9753700.1"/>
    <property type="molecule type" value="Genomic_DNA"/>
</dbReference>
<dbReference type="InterPro" id="IPR036691">
    <property type="entry name" value="Endo/exonu/phosph_ase_sf"/>
</dbReference>
<proteinExistence type="predicted"/>